<organism evidence="1 2">
    <name type="scientific">Halteria grandinella</name>
    <dbReference type="NCBI Taxonomy" id="5974"/>
    <lineage>
        <taxon>Eukaryota</taxon>
        <taxon>Sar</taxon>
        <taxon>Alveolata</taxon>
        <taxon>Ciliophora</taxon>
        <taxon>Intramacronucleata</taxon>
        <taxon>Spirotrichea</taxon>
        <taxon>Stichotrichia</taxon>
        <taxon>Sporadotrichida</taxon>
        <taxon>Halteriidae</taxon>
        <taxon>Halteria</taxon>
    </lineage>
</organism>
<comment type="caution">
    <text evidence="1">The sequence shown here is derived from an EMBL/GenBank/DDBJ whole genome shotgun (WGS) entry which is preliminary data.</text>
</comment>
<protein>
    <submittedName>
        <fullName evidence="1">Uncharacterized protein</fullName>
    </submittedName>
</protein>
<dbReference type="EMBL" id="RRYP01011270">
    <property type="protein sequence ID" value="TNV77843.1"/>
    <property type="molecule type" value="Genomic_DNA"/>
</dbReference>
<proteinExistence type="predicted"/>
<evidence type="ECO:0000313" key="2">
    <source>
        <dbReference type="Proteomes" id="UP000785679"/>
    </source>
</evidence>
<dbReference type="Proteomes" id="UP000785679">
    <property type="component" value="Unassembled WGS sequence"/>
</dbReference>
<sequence length="89" mass="10279">MKIWSRLGFLLEKRNRLVIQMNNISLTIAKSSSLSILGGVYANEHLYIPFEVISDRISEKCGCVILWQTLFIIDLGAQNEFLHDQFLHQ</sequence>
<evidence type="ECO:0000313" key="1">
    <source>
        <dbReference type="EMBL" id="TNV77843.1"/>
    </source>
</evidence>
<reference evidence="1" key="1">
    <citation type="submission" date="2019-06" db="EMBL/GenBank/DDBJ databases">
        <authorList>
            <person name="Zheng W."/>
        </authorList>
    </citation>
    <scope>NUCLEOTIDE SEQUENCE</scope>
    <source>
        <strain evidence="1">QDHG01</strain>
    </source>
</reference>
<dbReference type="AlphaFoldDB" id="A0A8J8NM50"/>
<name>A0A8J8NM50_HALGN</name>
<gene>
    <name evidence="1" type="ORF">FGO68_gene16599</name>
</gene>
<accession>A0A8J8NM50</accession>
<keyword evidence="2" id="KW-1185">Reference proteome</keyword>